<sequence>MDQGPYHSLITSLVVILLLIINGTFTAIHTGLITLNPMRLEEDKENDAKTRVILKIISDQDRLNQSFGIVNIIFSLLTIAYFTKRLSDLTSNGFFFGGMLSLGWMTFIVIVIYTIIKVIFVDKIPQRIGVRFPMKITRYTVGITRFVMFLTKPLVSITTSVTNFLMKIFSIEAKGIEKAVTSEQIKSIVQVGENQGIIRPMESKMIHSIMGFDDLIAEEIMTARTDVFMIDVNDDEKTWLDEFTKIKHSRIPVYEDEVDNILGILYTKDYLLEATRVGIKNVHLRSLIKPAYFAPDKIETDKLFADMQIKHIHMAVLIDEYGGFAGVVTIDDLLEEIVGDLDEGMNLSSEFRENRKGVYVVKASMNIKDLNEKIPIEIDEDNENFDSLGGFIIDSLGYIPEEGVNETIIYNGYEIKILYIEDNRIKACRIRKLKEETNANDNEVIIGEDSKN</sequence>
<evidence type="ECO:0000256" key="11">
    <source>
        <dbReference type="SAM" id="Phobius"/>
    </source>
</evidence>
<keyword evidence="8 10" id="KW-0472">Membrane</keyword>
<dbReference type="CDD" id="cd04590">
    <property type="entry name" value="CBS_pair_CorC_HlyC_assoc"/>
    <property type="match status" value="1"/>
</dbReference>
<keyword evidence="7 9" id="KW-0129">CBS domain</keyword>
<dbReference type="Gene3D" id="3.10.580.10">
    <property type="entry name" value="CBS-domain"/>
    <property type="match status" value="1"/>
</dbReference>
<feature type="transmembrane region" description="Helical" evidence="11">
    <location>
        <begin position="94"/>
        <end position="116"/>
    </location>
</feature>
<dbReference type="EMBL" id="JBGMEH010000001">
    <property type="protein sequence ID" value="MFO3715500.1"/>
    <property type="molecule type" value="Genomic_DNA"/>
</dbReference>
<dbReference type="InterPro" id="IPR044751">
    <property type="entry name" value="Ion_transp-like_CBS"/>
</dbReference>
<name>A0ABW9MUL8_9FIRM</name>
<dbReference type="Gene3D" id="3.30.465.10">
    <property type="match status" value="1"/>
</dbReference>
<dbReference type="Pfam" id="PF00571">
    <property type="entry name" value="CBS"/>
    <property type="match status" value="2"/>
</dbReference>
<dbReference type="InterPro" id="IPR046342">
    <property type="entry name" value="CBS_dom_sf"/>
</dbReference>
<evidence type="ECO:0000256" key="9">
    <source>
        <dbReference type="PROSITE-ProRule" id="PRU00703"/>
    </source>
</evidence>
<dbReference type="RefSeq" id="WP_410032346.1">
    <property type="nucleotide sequence ID" value="NZ_JBGMEH010000001.1"/>
</dbReference>
<evidence type="ECO:0000256" key="1">
    <source>
        <dbReference type="ARBA" id="ARBA00004651"/>
    </source>
</evidence>
<evidence type="ECO:0000259" key="13">
    <source>
        <dbReference type="PROSITE" id="PS51846"/>
    </source>
</evidence>
<dbReference type="PROSITE" id="PS51846">
    <property type="entry name" value="CNNM"/>
    <property type="match status" value="1"/>
</dbReference>
<reference evidence="14 15" key="1">
    <citation type="journal article" date="2025" name="Anaerobe">
        <title>Description of Anaerococcus kampingiae sp. nov., Anaerococcus groningensis sp. nov., Anaerococcus martiniensis sp. nov., and Anaerococcus cruorum sp. nov., isolated from human clinical specimens.</title>
        <authorList>
            <person name="Boiten K.E."/>
            <person name="Meijer J."/>
            <person name="van Wezel E.M."/>
            <person name="Veloo A.C.M."/>
        </authorList>
    </citation>
    <scope>NUCLEOTIDE SEQUENCE [LARGE SCALE GENOMIC DNA]</scope>
    <source>
        <strain evidence="14 15">ENR1039</strain>
    </source>
</reference>
<feature type="domain" description="CNNM transmembrane" evidence="13">
    <location>
        <begin position="4"/>
        <end position="202"/>
    </location>
</feature>
<dbReference type="Pfam" id="PF03471">
    <property type="entry name" value="CorC_HlyC"/>
    <property type="match status" value="1"/>
</dbReference>
<evidence type="ECO:0000256" key="2">
    <source>
        <dbReference type="ARBA" id="ARBA00006337"/>
    </source>
</evidence>
<dbReference type="InterPro" id="IPR000644">
    <property type="entry name" value="CBS_dom"/>
</dbReference>
<evidence type="ECO:0000256" key="5">
    <source>
        <dbReference type="ARBA" id="ARBA00022737"/>
    </source>
</evidence>
<evidence type="ECO:0000256" key="6">
    <source>
        <dbReference type="ARBA" id="ARBA00022989"/>
    </source>
</evidence>
<feature type="transmembrane region" description="Helical" evidence="11">
    <location>
        <begin position="136"/>
        <end position="155"/>
    </location>
</feature>
<comment type="similarity">
    <text evidence="2">Belongs to the UPF0053 family.</text>
</comment>
<dbReference type="InterPro" id="IPR016169">
    <property type="entry name" value="FAD-bd_PCMH_sub2"/>
</dbReference>
<feature type="transmembrane region" description="Helical" evidence="11">
    <location>
        <begin position="63"/>
        <end position="82"/>
    </location>
</feature>
<dbReference type="PROSITE" id="PS51371">
    <property type="entry name" value="CBS"/>
    <property type="match status" value="1"/>
</dbReference>
<proteinExistence type="inferred from homology"/>
<feature type="domain" description="CBS" evidence="12">
    <location>
        <begin position="287"/>
        <end position="343"/>
    </location>
</feature>
<dbReference type="PANTHER" id="PTHR22777:SF32">
    <property type="entry name" value="UPF0053 INNER MEMBRANE PROTEIN YFJD"/>
    <property type="match status" value="1"/>
</dbReference>
<dbReference type="InterPro" id="IPR002550">
    <property type="entry name" value="CNNM"/>
</dbReference>
<dbReference type="SUPFAM" id="SSF54631">
    <property type="entry name" value="CBS-domain pair"/>
    <property type="match status" value="1"/>
</dbReference>
<dbReference type="InterPro" id="IPR036318">
    <property type="entry name" value="FAD-bd_PCMH-like_sf"/>
</dbReference>
<dbReference type="SMART" id="SM01091">
    <property type="entry name" value="CorC_HlyC"/>
    <property type="match status" value="1"/>
</dbReference>
<gene>
    <name evidence="14" type="ORF">ACCQ40_01695</name>
</gene>
<comment type="subcellular location">
    <subcellularLocation>
        <location evidence="1">Cell membrane</location>
        <topology evidence="1">Multi-pass membrane protein</topology>
    </subcellularLocation>
</comment>
<dbReference type="SUPFAM" id="SSF56176">
    <property type="entry name" value="FAD-binding/transporter-associated domain-like"/>
    <property type="match status" value="1"/>
</dbReference>
<keyword evidence="15" id="KW-1185">Reference proteome</keyword>
<comment type="caution">
    <text evidence="14">The sequence shown here is derived from an EMBL/GenBank/DDBJ whole genome shotgun (WGS) entry which is preliminary data.</text>
</comment>
<keyword evidence="5" id="KW-0677">Repeat</keyword>
<dbReference type="PANTHER" id="PTHR22777">
    <property type="entry name" value="HEMOLYSIN-RELATED"/>
    <property type="match status" value="1"/>
</dbReference>
<protein>
    <submittedName>
        <fullName evidence="14">Hemolysin family protein</fullName>
    </submittedName>
</protein>
<dbReference type="Proteomes" id="UP001638015">
    <property type="component" value="Unassembled WGS sequence"/>
</dbReference>
<evidence type="ECO:0000256" key="3">
    <source>
        <dbReference type="ARBA" id="ARBA00022475"/>
    </source>
</evidence>
<dbReference type="Pfam" id="PF01595">
    <property type="entry name" value="CNNM"/>
    <property type="match status" value="1"/>
</dbReference>
<evidence type="ECO:0000256" key="4">
    <source>
        <dbReference type="ARBA" id="ARBA00022692"/>
    </source>
</evidence>
<evidence type="ECO:0000313" key="15">
    <source>
        <dbReference type="Proteomes" id="UP001638015"/>
    </source>
</evidence>
<feature type="transmembrane region" description="Helical" evidence="11">
    <location>
        <begin position="6"/>
        <end position="35"/>
    </location>
</feature>
<evidence type="ECO:0000256" key="10">
    <source>
        <dbReference type="PROSITE-ProRule" id="PRU01193"/>
    </source>
</evidence>
<evidence type="ECO:0000256" key="7">
    <source>
        <dbReference type="ARBA" id="ARBA00023122"/>
    </source>
</evidence>
<dbReference type="InterPro" id="IPR005170">
    <property type="entry name" value="Transptr-assoc_dom"/>
</dbReference>
<keyword evidence="3" id="KW-1003">Cell membrane</keyword>
<accession>A0ABW9MUL8</accession>
<evidence type="ECO:0000256" key="8">
    <source>
        <dbReference type="ARBA" id="ARBA00023136"/>
    </source>
</evidence>
<organism evidence="14 15">
    <name type="scientific">Anaerococcus cruorum</name>
    <dbReference type="NCBI Taxonomy" id="3115617"/>
    <lineage>
        <taxon>Bacteria</taxon>
        <taxon>Bacillati</taxon>
        <taxon>Bacillota</taxon>
        <taxon>Tissierellia</taxon>
        <taxon>Tissierellales</taxon>
        <taxon>Peptoniphilaceae</taxon>
        <taxon>Anaerococcus</taxon>
    </lineage>
</organism>
<keyword evidence="6 10" id="KW-1133">Transmembrane helix</keyword>
<evidence type="ECO:0000313" key="14">
    <source>
        <dbReference type="EMBL" id="MFO3715500.1"/>
    </source>
</evidence>
<evidence type="ECO:0000259" key="12">
    <source>
        <dbReference type="PROSITE" id="PS51371"/>
    </source>
</evidence>
<keyword evidence="4 10" id="KW-0812">Transmembrane</keyword>